<dbReference type="PANTHER" id="PTHR30055">
    <property type="entry name" value="HTH-TYPE TRANSCRIPTIONAL REGULATOR RUTR"/>
    <property type="match status" value="1"/>
</dbReference>
<dbReference type="GO" id="GO:0003700">
    <property type="term" value="F:DNA-binding transcription factor activity"/>
    <property type="evidence" value="ECO:0007669"/>
    <property type="project" value="TreeGrafter"/>
</dbReference>
<name>A0A0U3FZM3_9CREN</name>
<dbReference type="OrthoDB" id="135877at2157"/>
<dbReference type="PROSITE" id="PS50977">
    <property type="entry name" value="HTH_TETR_2"/>
    <property type="match status" value="1"/>
</dbReference>
<dbReference type="PANTHER" id="PTHR30055:SF234">
    <property type="entry name" value="HTH-TYPE TRANSCRIPTIONAL REGULATOR BETI"/>
    <property type="match status" value="1"/>
</dbReference>
<accession>A0A0U3FZM3</accession>
<organism evidence="6 7">
    <name type="scientific">Ignicoccus islandicus DSM 13165</name>
    <dbReference type="NCBI Taxonomy" id="940295"/>
    <lineage>
        <taxon>Archaea</taxon>
        <taxon>Thermoproteota</taxon>
        <taxon>Thermoprotei</taxon>
        <taxon>Desulfurococcales</taxon>
        <taxon>Desulfurococcaceae</taxon>
        <taxon>Ignicoccus</taxon>
    </lineage>
</organism>
<dbReference type="Proteomes" id="UP000060778">
    <property type="component" value="Chromosome"/>
</dbReference>
<proteinExistence type="predicted"/>
<sequence>MNGEASTKEKILQAARKVFAEKGFLKASVESIAREAEVSKSLVFWYFKNKDELIKEVVKDILPGKAVEECLSKNIKGEELVRCFIERYVKLLSDPLNKKLAIHLMGLSLVHPNYKKLYDEFCEEALRELARRLFCREPDEVDMATVRGLNGLVLCNSARGYDKVEVLASIAIPLLKERGLCT</sequence>
<dbReference type="EMBL" id="CP006867">
    <property type="protein sequence ID" value="ALU11548.1"/>
    <property type="molecule type" value="Genomic_DNA"/>
</dbReference>
<gene>
    <name evidence="6" type="ORF">EYM_02380</name>
</gene>
<keyword evidence="3" id="KW-0804">Transcription</keyword>
<dbReference type="InterPro" id="IPR001647">
    <property type="entry name" value="HTH_TetR"/>
</dbReference>
<evidence type="ECO:0000256" key="3">
    <source>
        <dbReference type="ARBA" id="ARBA00023163"/>
    </source>
</evidence>
<dbReference type="InterPro" id="IPR009057">
    <property type="entry name" value="Homeodomain-like_sf"/>
</dbReference>
<dbReference type="AlphaFoldDB" id="A0A0U3FZM3"/>
<dbReference type="InterPro" id="IPR050109">
    <property type="entry name" value="HTH-type_TetR-like_transc_reg"/>
</dbReference>
<dbReference type="RefSeq" id="WP_075049494.1">
    <property type="nucleotide sequence ID" value="NZ_CP006867.1"/>
</dbReference>
<dbReference type="GO" id="GO:0000976">
    <property type="term" value="F:transcription cis-regulatory region binding"/>
    <property type="evidence" value="ECO:0007669"/>
    <property type="project" value="TreeGrafter"/>
</dbReference>
<dbReference type="KEGG" id="iis:EYM_02380"/>
<reference evidence="6 7" key="1">
    <citation type="submission" date="2013-11" db="EMBL/GenBank/DDBJ databases">
        <title>Comparative genomics of Ignicoccus.</title>
        <authorList>
            <person name="Podar M."/>
        </authorList>
    </citation>
    <scope>NUCLEOTIDE SEQUENCE [LARGE SCALE GENOMIC DNA]</scope>
    <source>
        <strain evidence="6 7">DSM 13165</strain>
    </source>
</reference>
<feature type="domain" description="HTH tetR-type" evidence="5">
    <location>
        <begin position="5"/>
        <end position="65"/>
    </location>
</feature>
<dbReference type="STRING" id="940295.EYM_02380"/>
<keyword evidence="1" id="KW-0805">Transcription regulation</keyword>
<dbReference type="Gene3D" id="1.10.357.10">
    <property type="entry name" value="Tetracycline Repressor, domain 2"/>
    <property type="match status" value="1"/>
</dbReference>
<keyword evidence="7" id="KW-1185">Reference proteome</keyword>
<dbReference type="SUPFAM" id="SSF46689">
    <property type="entry name" value="Homeodomain-like"/>
    <property type="match status" value="1"/>
</dbReference>
<evidence type="ECO:0000256" key="4">
    <source>
        <dbReference type="PROSITE-ProRule" id="PRU00335"/>
    </source>
</evidence>
<protein>
    <submittedName>
        <fullName evidence="6">TetR family transcriptional regulator</fullName>
    </submittedName>
</protein>
<evidence type="ECO:0000313" key="6">
    <source>
        <dbReference type="EMBL" id="ALU11548.1"/>
    </source>
</evidence>
<dbReference type="PRINTS" id="PR00455">
    <property type="entry name" value="HTHTETR"/>
</dbReference>
<dbReference type="Pfam" id="PF00440">
    <property type="entry name" value="TetR_N"/>
    <property type="match status" value="1"/>
</dbReference>
<keyword evidence="2 4" id="KW-0238">DNA-binding</keyword>
<evidence type="ECO:0000256" key="1">
    <source>
        <dbReference type="ARBA" id="ARBA00023015"/>
    </source>
</evidence>
<dbReference type="GeneID" id="30679876"/>
<feature type="DNA-binding region" description="H-T-H motif" evidence="4">
    <location>
        <begin position="28"/>
        <end position="47"/>
    </location>
</feature>
<evidence type="ECO:0000259" key="5">
    <source>
        <dbReference type="PROSITE" id="PS50977"/>
    </source>
</evidence>
<evidence type="ECO:0000313" key="7">
    <source>
        <dbReference type="Proteomes" id="UP000060778"/>
    </source>
</evidence>
<evidence type="ECO:0000256" key="2">
    <source>
        <dbReference type="ARBA" id="ARBA00023125"/>
    </source>
</evidence>